<proteinExistence type="inferred from homology"/>
<comment type="subunit">
    <text evidence="5">Part of the 50S ribosomal subunit.</text>
</comment>
<comment type="function">
    <text evidence="5">One of the proteins that surrounds the polypeptide exit tunnel on the outside of the subunit.</text>
</comment>
<gene>
    <name evidence="5" type="primary">rplX</name>
</gene>
<dbReference type="AlphaFoldDB" id="A0A0H4T773"/>
<keyword evidence="3 5" id="KW-0687">Ribonucleoprotein</keyword>
<name>A0A0H4T773_UNCZI</name>
<organism evidence="8">
    <name type="scientific">uncultured candidate division Zixibacteria bacterium Rifle_16ft_4_minimus_38126</name>
    <dbReference type="NCBI Taxonomy" id="1665171"/>
    <lineage>
        <taxon>Bacteria</taxon>
        <taxon>Pseudomonadati</taxon>
    </lineage>
</organism>
<evidence type="ECO:0000256" key="3">
    <source>
        <dbReference type="ARBA" id="ARBA00023274"/>
    </source>
</evidence>
<comment type="function">
    <text evidence="5">One of two assembly initiator proteins, it binds directly to the 5'-end of the 23S rRNA, where it nucleates assembly of the 50S subunit.</text>
</comment>
<keyword evidence="2 5" id="KW-0689">Ribosomal protein</keyword>
<dbReference type="NCBIfam" id="TIGR01079">
    <property type="entry name" value="rplX_bact"/>
    <property type="match status" value="1"/>
</dbReference>
<sequence>MKVRKNDTVVVLSGDDRGKTGKILKVFPEDERIIVEGVNFIKRHMRPTQRNPKGGVIEKEASIHFSKVMLQCPKCGATSKIAHKLIQAEGSAEVNKVRICKKCGEII</sequence>
<dbReference type="HAMAP" id="MF_01326_B">
    <property type="entry name" value="Ribosomal_uL24_B"/>
    <property type="match status" value="1"/>
</dbReference>
<dbReference type="GO" id="GO:0005840">
    <property type="term" value="C:ribosome"/>
    <property type="evidence" value="ECO:0007669"/>
    <property type="project" value="UniProtKB-KW"/>
</dbReference>
<evidence type="ECO:0000259" key="7">
    <source>
        <dbReference type="SMART" id="SM00739"/>
    </source>
</evidence>
<dbReference type="Pfam" id="PF00467">
    <property type="entry name" value="KOW"/>
    <property type="match status" value="1"/>
</dbReference>
<dbReference type="Pfam" id="PF17136">
    <property type="entry name" value="ribosomal_L24"/>
    <property type="match status" value="1"/>
</dbReference>
<keyword evidence="5" id="KW-0699">rRNA-binding</keyword>
<protein>
    <recommendedName>
        <fullName evidence="4 5">Large ribosomal subunit protein uL24</fullName>
    </recommendedName>
</protein>
<dbReference type="EMBL" id="KT007017">
    <property type="protein sequence ID" value="AKQ03621.1"/>
    <property type="molecule type" value="Genomic_DNA"/>
</dbReference>
<dbReference type="InterPro" id="IPR014722">
    <property type="entry name" value="Rib_uL2_dom2"/>
</dbReference>
<dbReference type="Gene3D" id="2.30.30.30">
    <property type="match status" value="1"/>
</dbReference>
<evidence type="ECO:0000256" key="1">
    <source>
        <dbReference type="ARBA" id="ARBA00010618"/>
    </source>
</evidence>
<dbReference type="PANTHER" id="PTHR12903">
    <property type="entry name" value="MITOCHONDRIAL RIBOSOMAL PROTEIN L24"/>
    <property type="match status" value="1"/>
</dbReference>
<evidence type="ECO:0000256" key="4">
    <source>
        <dbReference type="ARBA" id="ARBA00035206"/>
    </source>
</evidence>
<dbReference type="InterPro" id="IPR005824">
    <property type="entry name" value="KOW"/>
</dbReference>
<dbReference type="InterPro" id="IPR057264">
    <property type="entry name" value="Ribosomal_uL24_C"/>
</dbReference>
<dbReference type="GO" id="GO:1990904">
    <property type="term" value="C:ribonucleoprotein complex"/>
    <property type="evidence" value="ECO:0007669"/>
    <property type="project" value="UniProtKB-KW"/>
</dbReference>
<dbReference type="InterPro" id="IPR003256">
    <property type="entry name" value="Ribosomal_uL24"/>
</dbReference>
<comment type="similarity">
    <text evidence="1 5 6">Belongs to the universal ribosomal protein uL24 family.</text>
</comment>
<dbReference type="PROSITE" id="PS01108">
    <property type="entry name" value="RIBOSOMAL_L24"/>
    <property type="match status" value="1"/>
</dbReference>
<dbReference type="InterPro" id="IPR005825">
    <property type="entry name" value="Ribosomal_uL24_CS"/>
</dbReference>
<dbReference type="GO" id="GO:0006412">
    <property type="term" value="P:translation"/>
    <property type="evidence" value="ECO:0007669"/>
    <property type="project" value="UniProtKB-UniRule"/>
</dbReference>
<evidence type="ECO:0000256" key="5">
    <source>
        <dbReference type="HAMAP-Rule" id="MF_01326"/>
    </source>
</evidence>
<dbReference type="CDD" id="cd06089">
    <property type="entry name" value="KOW_RPL26"/>
    <property type="match status" value="1"/>
</dbReference>
<dbReference type="InterPro" id="IPR041988">
    <property type="entry name" value="Ribosomal_uL24_KOW"/>
</dbReference>
<dbReference type="SMART" id="SM00739">
    <property type="entry name" value="KOW"/>
    <property type="match status" value="1"/>
</dbReference>
<keyword evidence="5" id="KW-0694">RNA-binding</keyword>
<feature type="domain" description="KOW" evidence="7">
    <location>
        <begin position="2"/>
        <end position="29"/>
    </location>
</feature>
<reference evidence="8" key="1">
    <citation type="journal article" date="2015" name="ISME J.">
        <title>Aquifer environment selects for microbial species cohorts in sediment and groundwater.</title>
        <authorList>
            <person name="Hug L.A."/>
            <person name="Thomas B.C."/>
            <person name="Brown C.T."/>
            <person name="Frischkorn K.R."/>
            <person name="Williams K.H."/>
            <person name="Tringe S.G."/>
            <person name="Banfield J.F."/>
        </authorList>
    </citation>
    <scope>NUCLEOTIDE SEQUENCE</scope>
</reference>
<evidence type="ECO:0000313" key="8">
    <source>
        <dbReference type="EMBL" id="AKQ03621.1"/>
    </source>
</evidence>
<dbReference type="GO" id="GO:0003735">
    <property type="term" value="F:structural constituent of ribosome"/>
    <property type="evidence" value="ECO:0007669"/>
    <property type="project" value="InterPro"/>
</dbReference>
<dbReference type="SUPFAM" id="SSF50104">
    <property type="entry name" value="Translation proteins SH3-like domain"/>
    <property type="match status" value="1"/>
</dbReference>
<evidence type="ECO:0000256" key="6">
    <source>
        <dbReference type="RuleBase" id="RU003477"/>
    </source>
</evidence>
<accession>A0A0H4T773</accession>
<dbReference type="InterPro" id="IPR008991">
    <property type="entry name" value="Translation_prot_SH3-like_sf"/>
</dbReference>
<dbReference type="GO" id="GO:0019843">
    <property type="term" value="F:rRNA binding"/>
    <property type="evidence" value="ECO:0007669"/>
    <property type="project" value="UniProtKB-UniRule"/>
</dbReference>
<evidence type="ECO:0000256" key="2">
    <source>
        <dbReference type="ARBA" id="ARBA00022980"/>
    </source>
</evidence>